<dbReference type="FunFam" id="3.40.50.720:FF:000158">
    <property type="entry name" value="Zinc-binding alcohol dehydrogenase"/>
    <property type="match status" value="1"/>
</dbReference>
<dbReference type="Proteomes" id="UP000053958">
    <property type="component" value="Unassembled WGS sequence"/>
</dbReference>
<evidence type="ECO:0000256" key="18">
    <source>
        <dbReference type="ARBA" id="ARBA00023239"/>
    </source>
</evidence>
<dbReference type="InterPro" id="IPR036052">
    <property type="entry name" value="TrpB-like_PALP_sf"/>
</dbReference>
<comment type="pathway">
    <text evidence="4">Amino-acid biosynthesis; L-threonine biosynthesis; L-threonine from L-aspartate: step 5/5.</text>
</comment>
<dbReference type="PANTHER" id="PTHR42690:SF1">
    <property type="entry name" value="THREONINE SYNTHASE-LIKE 2"/>
    <property type="match status" value="1"/>
</dbReference>
<keyword evidence="12" id="KW-0791">Threonine biosynthesis</keyword>
<dbReference type="GO" id="GO:0004795">
    <property type="term" value="F:threonine synthase activity"/>
    <property type="evidence" value="ECO:0007669"/>
    <property type="project" value="UniProtKB-EC"/>
</dbReference>
<sequence>MSATDYKFEGWLGLDASSAEGKMVWKEFEPKPWEETDVDIKITHCGICGSDLHTLRSGWAPTNYPCCVGHEIVGIAVRVGSQVSHVKVGDRVGVGAQADSCLGRKGDCEECAMGKEAYCMKHFVPTYNGNHLNGAKSMGGYALYNRSPGHFVFKIPDAIPSEEAAPMLCGGVTVWSPLKQNGCGPGKKVGVVGVGGLGHFAVLFAKALGADKVVAISRRASKAADALKLGADVYIATEDEPDWAKTHARSLDLIICTVSSDKMPINDYLSLLRYGGHFIQVGLPDAGVLGMPVFTVLRSNLKIGGTFIGSPHEIREMLDFVAEKGIHPWVEQRSMKDANQAIVDMEKGRARYRYVLVNEQHLLIEEYSVRSIVVRFPVSTWRDRWTNQSAVERRRCRHALSPIGTRGMRRRSHAPEISWQTCVSPPAGLRRSSLFSDAVQSVSDFTDLPSIELLSIENHLANDASSLATLPQHEGFRLSFEDVVLKGLASDGGLFVPEQIPSVPASWESDWRNLSFEDLAFQIVSLYVSPSEIPPEDLKDIIRRSYSTFRHPERTPLVELDRTRNLYLLELFHGPTFAFKDVALQFLGNLFEYFLVRKNQGKQGKDRHHLTVIGATSGDTGSAAIYGLRGKKDVSIFILFPKGRVSPIQQAQMTTVLDSNVHNLTVEGSFDDCQDIVKSLFADPDLNSTHNVAAVNSINWARILAQMTYYFYSYFTLTKSPGFQQGSKVRFVVPSGNFGDILAGWFAKRMGLPAEKLVIATNENDILDRFFKSGGHYTKSPLNGPAAQGVKETHSPAMDILVSSNFERLLWFLTFEADGSASVDERRRNASERIRTWLNELKTQGGFSVTEAVFEGAKREFESERVSDEQTIETIRAIYTSCFPPNLGRGSAHSSKTGGYILDPHSAVGVAASLRSVERNPGTSHISLSTAHPAKFANAVDLALRGQDGYDFAEVLPQEFVGLEQKESRVTPVGAGVGWQGVREIVKAEVEQELQGLR</sequence>
<gene>
    <name evidence="25" type="ORF">T310_8163</name>
</gene>
<evidence type="ECO:0000256" key="7">
    <source>
        <dbReference type="ARBA" id="ARBA00011738"/>
    </source>
</evidence>
<keyword evidence="14 23" id="KW-0862">Zinc</keyword>
<dbReference type="Gene3D" id="3.40.50.1100">
    <property type="match status" value="2"/>
</dbReference>
<comment type="cofactor">
    <cofactor evidence="2 23">
        <name>Zn(2+)</name>
        <dbReference type="ChEBI" id="CHEBI:29105"/>
    </cofactor>
</comment>
<evidence type="ECO:0000256" key="16">
    <source>
        <dbReference type="ARBA" id="ARBA00022898"/>
    </source>
</evidence>
<dbReference type="InterPro" id="IPR011032">
    <property type="entry name" value="GroES-like_sf"/>
</dbReference>
<feature type="domain" description="Enoyl reductase (ER)" evidence="24">
    <location>
        <begin position="21"/>
        <end position="356"/>
    </location>
</feature>
<evidence type="ECO:0000256" key="3">
    <source>
        <dbReference type="ARBA" id="ARBA00003648"/>
    </source>
</evidence>
<comment type="similarity">
    <text evidence="5">Belongs to the threonine synthase family.</text>
</comment>
<evidence type="ECO:0000256" key="6">
    <source>
        <dbReference type="ARBA" id="ARBA00008072"/>
    </source>
</evidence>
<dbReference type="Gene3D" id="3.40.50.720">
    <property type="entry name" value="NAD(P)-binding Rossmann-like Domain"/>
    <property type="match status" value="1"/>
</dbReference>
<evidence type="ECO:0000313" key="26">
    <source>
        <dbReference type="Proteomes" id="UP000053958"/>
    </source>
</evidence>
<dbReference type="GeneID" id="25320423"/>
<evidence type="ECO:0000256" key="14">
    <source>
        <dbReference type="ARBA" id="ARBA00022833"/>
    </source>
</evidence>
<dbReference type="InterPro" id="IPR001926">
    <property type="entry name" value="TrpB-like_PALP"/>
</dbReference>
<reference evidence="25 26" key="1">
    <citation type="submission" date="2015-04" db="EMBL/GenBank/DDBJ databases">
        <authorList>
            <person name="Heijne W.H."/>
            <person name="Fedorova N.D."/>
            <person name="Nierman W.C."/>
            <person name="Vollebregt A.W."/>
            <person name="Zhao Z."/>
            <person name="Wu L."/>
            <person name="Kumar M."/>
            <person name="Stam H."/>
            <person name="van den Berg M.A."/>
            <person name="Pel H.J."/>
        </authorList>
    </citation>
    <scope>NUCLEOTIDE SEQUENCE [LARGE SCALE GENOMIC DNA]</scope>
    <source>
        <strain evidence="25 26">CBS 393.64</strain>
    </source>
</reference>
<dbReference type="InterPro" id="IPR004450">
    <property type="entry name" value="Thr_synthase-like"/>
</dbReference>
<evidence type="ECO:0000256" key="4">
    <source>
        <dbReference type="ARBA" id="ARBA00004979"/>
    </source>
</evidence>
<dbReference type="InterPro" id="IPR047109">
    <property type="entry name" value="CAD-like"/>
</dbReference>
<evidence type="ECO:0000256" key="23">
    <source>
        <dbReference type="RuleBase" id="RU361277"/>
    </source>
</evidence>
<evidence type="ECO:0000256" key="21">
    <source>
        <dbReference type="ARBA" id="ARBA00050997"/>
    </source>
</evidence>
<comment type="similarity">
    <text evidence="6 23">Belongs to the zinc-containing alcohol dehydrogenase family.</text>
</comment>
<dbReference type="SUPFAM" id="SSF53686">
    <property type="entry name" value="Tryptophan synthase beta subunit-like PLP-dependent enzymes"/>
    <property type="match status" value="1"/>
</dbReference>
<dbReference type="PROSITE" id="PS00059">
    <property type="entry name" value="ADH_ZINC"/>
    <property type="match status" value="1"/>
</dbReference>
<accession>A0A0F4YJX7</accession>
<dbReference type="InterPro" id="IPR029144">
    <property type="entry name" value="Thr_synth_N"/>
</dbReference>
<keyword evidence="18" id="KW-0456">Lyase</keyword>
<keyword evidence="17" id="KW-0560">Oxidoreductase</keyword>
<dbReference type="FunFam" id="3.90.1380.10:FF:000003">
    <property type="entry name" value="THR4p Threonine synthase"/>
    <property type="match status" value="1"/>
</dbReference>
<dbReference type="InterPro" id="IPR002328">
    <property type="entry name" value="ADH_Zn_CS"/>
</dbReference>
<keyword evidence="10" id="KW-0597">Phosphoprotein</keyword>
<dbReference type="EC" id="4.2.3.1" evidence="8"/>
<dbReference type="NCBIfam" id="TIGR00260">
    <property type="entry name" value="thrC"/>
    <property type="match status" value="1"/>
</dbReference>
<dbReference type="EC" id="1.1.1.2" evidence="19"/>
<evidence type="ECO:0000256" key="12">
    <source>
        <dbReference type="ARBA" id="ARBA00022697"/>
    </source>
</evidence>
<comment type="cofactor">
    <cofactor evidence="1 22">
        <name>pyridoxal 5'-phosphate</name>
        <dbReference type="ChEBI" id="CHEBI:597326"/>
    </cofactor>
</comment>
<dbReference type="CDD" id="cd01560">
    <property type="entry name" value="Thr-synth_2"/>
    <property type="match status" value="1"/>
</dbReference>
<keyword evidence="13 23" id="KW-0479">Metal-binding</keyword>
<dbReference type="GO" id="GO:0006066">
    <property type="term" value="P:alcohol metabolic process"/>
    <property type="evidence" value="ECO:0007669"/>
    <property type="project" value="UniProtKB-ARBA"/>
</dbReference>
<evidence type="ECO:0000256" key="19">
    <source>
        <dbReference type="ARBA" id="ARBA00024074"/>
    </source>
</evidence>
<dbReference type="FunFam" id="3.40.50.1100:FF:000046">
    <property type="entry name" value="THR4p Threonine synthase"/>
    <property type="match status" value="1"/>
</dbReference>
<dbReference type="InterPro" id="IPR036291">
    <property type="entry name" value="NAD(P)-bd_dom_sf"/>
</dbReference>
<dbReference type="InterPro" id="IPR037158">
    <property type="entry name" value="Thr_synth_N_sf"/>
</dbReference>
<evidence type="ECO:0000256" key="22">
    <source>
        <dbReference type="PIRSR" id="PIRSR604450-51"/>
    </source>
</evidence>
<dbReference type="OrthoDB" id="5203861at2759"/>
<evidence type="ECO:0000256" key="1">
    <source>
        <dbReference type="ARBA" id="ARBA00001933"/>
    </source>
</evidence>
<comment type="catalytic activity">
    <reaction evidence="21">
        <text>a primary alcohol + NADP(+) = an aldehyde + NADPH + H(+)</text>
        <dbReference type="Rhea" id="RHEA:15937"/>
        <dbReference type="ChEBI" id="CHEBI:15378"/>
        <dbReference type="ChEBI" id="CHEBI:15734"/>
        <dbReference type="ChEBI" id="CHEBI:17478"/>
        <dbReference type="ChEBI" id="CHEBI:57783"/>
        <dbReference type="ChEBI" id="CHEBI:58349"/>
        <dbReference type="EC" id="1.1.1.2"/>
    </reaction>
    <physiologicalReaction direction="left-to-right" evidence="21">
        <dbReference type="Rhea" id="RHEA:15938"/>
    </physiologicalReaction>
    <physiologicalReaction direction="right-to-left" evidence="21">
        <dbReference type="Rhea" id="RHEA:15939"/>
    </physiologicalReaction>
</comment>
<dbReference type="UniPathway" id="UPA00050">
    <property type="reaction ID" value="UER00065"/>
</dbReference>
<dbReference type="EMBL" id="LASV01000532">
    <property type="protein sequence ID" value="KKA17898.1"/>
    <property type="molecule type" value="Genomic_DNA"/>
</dbReference>
<dbReference type="CDD" id="cd05283">
    <property type="entry name" value="CAD1"/>
    <property type="match status" value="1"/>
</dbReference>
<protein>
    <recommendedName>
        <fullName evidence="9">Threonine synthase</fullName>
        <ecNumber evidence="19">1.1.1.2</ecNumber>
        <ecNumber evidence="8">4.2.3.1</ecNumber>
    </recommendedName>
</protein>
<evidence type="ECO:0000256" key="8">
    <source>
        <dbReference type="ARBA" id="ARBA00013028"/>
    </source>
</evidence>
<keyword evidence="15" id="KW-0521">NADP</keyword>
<evidence type="ECO:0000259" key="24">
    <source>
        <dbReference type="SMART" id="SM00829"/>
    </source>
</evidence>
<evidence type="ECO:0000313" key="25">
    <source>
        <dbReference type="EMBL" id="KKA17898.1"/>
    </source>
</evidence>
<dbReference type="InterPro" id="IPR013149">
    <property type="entry name" value="ADH-like_C"/>
</dbReference>
<proteinExistence type="inferred from homology"/>
<dbReference type="Pfam" id="PF00291">
    <property type="entry name" value="PALP"/>
    <property type="match status" value="1"/>
</dbReference>
<organism evidence="25 26">
    <name type="scientific">Rasamsonia emersonii (strain ATCC 16479 / CBS 393.64 / IMI 116815)</name>
    <dbReference type="NCBI Taxonomy" id="1408163"/>
    <lineage>
        <taxon>Eukaryota</taxon>
        <taxon>Fungi</taxon>
        <taxon>Dikarya</taxon>
        <taxon>Ascomycota</taxon>
        <taxon>Pezizomycotina</taxon>
        <taxon>Eurotiomycetes</taxon>
        <taxon>Eurotiomycetidae</taxon>
        <taxon>Eurotiales</taxon>
        <taxon>Trichocomaceae</taxon>
        <taxon>Rasamsonia</taxon>
    </lineage>
</organism>
<evidence type="ECO:0000256" key="20">
    <source>
        <dbReference type="ARBA" id="ARBA00050436"/>
    </source>
</evidence>
<dbReference type="PROSITE" id="PS00165">
    <property type="entry name" value="DEHYDRATASE_SER_THR"/>
    <property type="match status" value="1"/>
</dbReference>
<comment type="function">
    <text evidence="3">Catalyzes the gamma-elimination of phosphate from L-phosphohomoserine and the beta-addition of water to produce L-threonine.</text>
</comment>
<dbReference type="InterPro" id="IPR020843">
    <property type="entry name" value="ER"/>
</dbReference>
<keyword evidence="16 22" id="KW-0663">Pyridoxal phosphate</keyword>
<evidence type="ECO:0000256" key="9">
    <source>
        <dbReference type="ARBA" id="ARBA00018679"/>
    </source>
</evidence>
<dbReference type="GO" id="GO:0009088">
    <property type="term" value="P:threonine biosynthetic process"/>
    <property type="evidence" value="ECO:0007669"/>
    <property type="project" value="UniProtKB-UniPathway"/>
</dbReference>
<evidence type="ECO:0000256" key="17">
    <source>
        <dbReference type="ARBA" id="ARBA00023002"/>
    </source>
</evidence>
<dbReference type="InterPro" id="IPR051166">
    <property type="entry name" value="Threonine_Synthase"/>
</dbReference>
<evidence type="ECO:0000256" key="15">
    <source>
        <dbReference type="ARBA" id="ARBA00022857"/>
    </source>
</evidence>
<dbReference type="GO" id="GO:0030170">
    <property type="term" value="F:pyridoxal phosphate binding"/>
    <property type="evidence" value="ECO:0007669"/>
    <property type="project" value="InterPro"/>
</dbReference>
<dbReference type="SUPFAM" id="SSF50129">
    <property type="entry name" value="GroES-like"/>
    <property type="match status" value="1"/>
</dbReference>
<dbReference type="InterPro" id="IPR000634">
    <property type="entry name" value="Ser/Thr_deHydtase_PyrdxlP-BS"/>
</dbReference>
<evidence type="ECO:0000256" key="5">
    <source>
        <dbReference type="ARBA" id="ARBA00005517"/>
    </source>
</evidence>
<evidence type="ECO:0000256" key="11">
    <source>
        <dbReference type="ARBA" id="ARBA00022605"/>
    </source>
</evidence>
<keyword evidence="26" id="KW-1185">Reference proteome</keyword>
<comment type="catalytic activity">
    <reaction evidence="20">
        <text>O-phospho-L-homoserine + H2O = L-threonine + phosphate</text>
        <dbReference type="Rhea" id="RHEA:10840"/>
        <dbReference type="ChEBI" id="CHEBI:15377"/>
        <dbReference type="ChEBI" id="CHEBI:43474"/>
        <dbReference type="ChEBI" id="CHEBI:57590"/>
        <dbReference type="ChEBI" id="CHEBI:57926"/>
        <dbReference type="EC" id="4.2.3.1"/>
    </reaction>
    <physiologicalReaction direction="left-to-right" evidence="20">
        <dbReference type="Rhea" id="RHEA:10841"/>
    </physiologicalReaction>
</comment>
<dbReference type="InterPro" id="IPR013154">
    <property type="entry name" value="ADH-like_N"/>
</dbReference>
<keyword evidence="11" id="KW-0028">Amino-acid biosynthesis</keyword>
<comment type="subunit">
    <text evidence="7">Homodimer.</text>
</comment>
<evidence type="ECO:0000256" key="10">
    <source>
        <dbReference type="ARBA" id="ARBA00022553"/>
    </source>
</evidence>
<dbReference type="AlphaFoldDB" id="A0A0F4YJX7"/>
<dbReference type="Pfam" id="PF00107">
    <property type="entry name" value="ADH_zinc_N"/>
    <property type="match status" value="1"/>
</dbReference>
<feature type="modified residue" description="N6-(pyridoxal phosphate)lysine" evidence="22">
    <location>
        <position position="580"/>
    </location>
</feature>
<evidence type="ECO:0000256" key="2">
    <source>
        <dbReference type="ARBA" id="ARBA00001947"/>
    </source>
</evidence>
<dbReference type="GO" id="GO:0008106">
    <property type="term" value="F:alcohol dehydrogenase (NADP+) activity"/>
    <property type="evidence" value="ECO:0007669"/>
    <property type="project" value="UniProtKB-EC"/>
</dbReference>
<dbReference type="SMART" id="SM00829">
    <property type="entry name" value="PKS_ER"/>
    <property type="match status" value="1"/>
</dbReference>
<dbReference type="Pfam" id="PF08240">
    <property type="entry name" value="ADH_N"/>
    <property type="match status" value="1"/>
</dbReference>
<dbReference type="SUPFAM" id="SSF51735">
    <property type="entry name" value="NAD(P)-binding Rossmann-fold domains"/>
    <property type="match status" value="1"/>
</dbReference>
<dbReference type="Pfam" id="PF14821">
    <property type="entry name" value="Thr_synth_N"/>
    <property type="match status" value="1"/>
</dbReference>
<name>A0A0F4YJX7_RASE3</name>
<dbReference type="Gene3D" id="3.90.180.10">
    <property type="entry name" value="Medium-chain alcohol dehydrogenases, catalytic domain"/>
    <property type="match status" value="1"/>
</dbReference>
<dbReference type="RefSeq" id="XP_013324510.1">
    <property type="nucleotide sequence ID" value="XM_013469056.1"/>
</dbReference>
<dbReference type="GO" id="GO:0008270">
    <property type="term" value="F:zinc ion binding"/>
    <property type="evidence" value="ECO:0007669"/>
    <property type="project" value="InterPro"/>
</dbReference>
<comment type="caution">
    <text evidence="25">The sequence shown here is derived from an EMBL/GenBank/DDBJ whole genome shotgun (WGS) entry which is preliminary data.</text>
</comment>
<dbReference type="PANTHER" id="PTHR42690">
    <property type="entry name" value="THREONINE SYNTHASE FAMILY MEMBER"/>
    <property type="match status" value="1"/>
</dbReference>
<dbReference type="Pfam" id="PF24857">
    <property type="entry name" value="THR4_C"/>
    <property type="match status" value="1"/>
</dbReference>
<dbReference type="STRING" id="1408163.A0A0F4YJX7"/>
<evidence type="ECO:0000256" key="13">
    <source>
        <dbReference type="ARBA" id="ARBA00022723"/>
    </source>
</evidence>
<dbReference type="Gene3D" id="3.90.1380.10">
    <property type="entry name" value="Threonine synthase, N-terminal domain"/>
    <property type="match status" value="1"/>
</dbReference>